<evidence type="ECO:0000256" key="6">
    <source>
        <dbReference type="ARBA" id="ARBA00023136"/>
    </source>
</evidence>
<comment type="caution">
    <text evidence="9">The sequence shown here is derived from an EMBL/GenBank/DDBJ whole genome shotgun (WGS) entry which is preliminary data.</text>
</comment>
<gene>
    <name evidence="9" type="primary">citT2</name>
    <name evidence="9" type="ORF">JV46_17850</name>
</gene>
<dbReference type="InterPro" id="IPR031312">
    <property type="entry name" value="Na/sul_symport_CS"/>
</dbReference>
<name>A0A0B0HF81_SOVGS</name>
<feature type="transmembrane region" description="Helical" evidence="7">
    <location>
        <begin position="28"/>
        <end position="45"/>
    </location>
</feature>
<dbReference type="Gene3D" id="3.30.70.1450">
    <property type="entry name" value="Regulator of K+ conductance, C-terminal domain"/>
    <property type="match status" value="2"/>
</dbReference>
<evidence type="ECO:0000256" key="5">
    <source>
        <dbReference type="ARBA" id="ARBA00022989"/>
    </source>
</evidence>
<dbReference type="InterPro" id="IPR006037">
    <property type="entry name" value="RCK_C"/>
</dbReference>
<feature type="transmembrane region" description="Helical" evidence="7">
    <location>
        <begin position="135"/>
        <end position="158"/>
    </location>
</feature>
<feature type="transmembrane region" description="Helical" evidence="7">
    <location>
        <begin position="487"/>
        <end position="520"/>
    </location>
</feature>
<keyword evidence="10" id="KW-1185">Reference proteome</keyword>
<dbReference type="InterPro" id="IPR004680">
    <property type="entry name" value="Cit_transptr-like_dom"/>
</dbReference>
<dbReference type="OrthoDB" id="9809303at2"/>
<dbReference type="InterPro" id="IPR036721">
    <property type="entry name" value="RCK_C_sf"/>
</dbReference>
<feature type="transmembrane region" description="Helical" evidence="7">
    <location>
        <begin position="400"/>
        <end position="417"/>
    </location>
</feature>
<feature type="transmembrane region" description="Helical" evidence="7">
    <location>
        <begin position="571"/>
        <end position="591"/>
    </location>
</feature>
<dbReference type="RefSeq" id="WP_043116379.1">
    <property type="nucleotide sequence ID" value="NZ_JRAA01000001.1"/>
</dbReference>
<dbReference type="AlphaFoldDB" id="A0A0B0HF81"/>
<comment type="subcellular location">
    <subcellularLocation>
        <location evidence="1">Membrane</location>
        <topology evidence="1">Multi-pass membrane protein</topology>
    </subcellularLocation>
</comment>
<dbReference type="Pfam" id="PF03600">
    <property type="entry name" value="CitMHS"/>
    <property type="match status" value="1"/>
</dbReference>
<evidence type="ECO:0000313" key="9">
    <source>
        <dbReference type="EMBL" id="KHF26589.1"/>
    </source>
</evidence>
<dbReference type="eggNOG" id="COG0471">
    <property type="taxonomic scope" value="Bacteria"/>
</dbReference>
<dbReference type="PROSITE" id="PS51202">
    <property type="entry name" value="RCK_C"/>
    <property type="match status" value="2"/>
</dbReference>
<sequence>MTHDQWLISAVLLLLFIMFAWGRWRHDLVAMSALVFSTLLGLVPVEQAFSGFGHPAVITVAAVLIISHALKRAGVVDLITGGLAPLTKHPMLHIASLTLVVTVASAFMNNVGALALMLPVAIATAKQQGRSPAMLLMPLAFGSILGGMTTLIGTPPNIIIATMRSDLTGEAAFKLFDFAWVGLPVAVAGFLFVIIIGWRLLPRERLEKNIPDQLFDVGDYLTELEILPESPLIGRYLRPVMLEEGWDIQLVGLLGKAQGVQPMPPGFRFQEGDVLIASGKAEDLQPVLDSYGLQLRAASASDVEHIDPQELEFFEGIVSAQSKLVNRNVRFLRRESGDNLSLVGLSRHGENLRKRLRHIRFRIGDVLLLQGRRDEMDEQLQRLSLLPLAPRDISLGQRRNASLSLIIFIVAICLGLFELMPLYLAFLLAIFGYIVIGMLPVHQLYDEVDWPVIVLLGAMIPVGKSLETTGMTELVASNLTGWSEGMALYWIIALVLVVTMFMSDIINNAATALVMAPIAVGISQQLGVSADGFLMAVAVGASCAFLTPIGHQSNTLVMGPGGYKFSDYWRMGLPLEVIIVAVAVPLIMMVWF</sequence>
<dbReference type="GO" id="GO:0005886">
    <property type="term" value="C:plasma membrane"/>
    <property type="evidence" value="ECO:0007669"/>
    <property type="project" value="TreeGrafter"/>
</dbReference>
<keyword evidence="4" id="KW-0677">Repeat</keyword>
<dbReference type="PANTHER" id="PTHR43652:SF2">
    <property type="entry name" value="BASIC AMINO ACID ANTIPORTER YFCC-RELATED"/>
    <property type="match status" value="1"/>
</dbReference>
<dbReference type="PROSITE" id="PS01271">
    <property type="entry name" value="NA_SULFATE"/>
    <property type="match status" value="1"/>
</dbReference>
<feature type="transmembrane region" description="Helical" evidence="7">
    <location>
        <begin position="90"/>
        <end position="123"/>
    </location>
</feature>
<evidence type="ECO:0000256" key="7">
    <source>
        <dbReference type="SAM" id="Phobius"/>
    </source>
</evidence>
<evidence type="ECO:0000313" key="10">
    <source>
        <dbReference type="Proteomes" id="UP000030856"/>
    </source>
</evidence>
<evidence type="ECO:0000256" key="1">
    <source>
        <dbReference type="ARBA" id="ARBA00004141"/>
    </source>
</evidence>
<dbReference type="PATRIC" id="fig|2340.3.peg.1104"/>
<feature type="domain" description="RCK C-terminal" evidence="8">
    <location>
        <begin position="301"/>
        <end position="386"/>
    </location>
</feature>
<feature type="transmembrane region" description="Helical" evidence="7">
    <location>
        <begin position="52"/>
        <end position="70"/>
    </location>
</feature>
<organism evidence="9 10">
    <name type="scientific">Solemya velum gill symbiont</name>
    <dbReference type="NCBI Taxonomy" id="2340"/>
    <lineage>
        <taxon>Bacteria</taxon>
        <taxon>Pseudomonadati</taxon>
        <taxon>Pseudomonadota</taxon>
        <taxon>Gammaproteobacteria</taxon>
        <taxon>sulfur-oxidizing symbionts</taxon>
    </lineage>
</organism>
<keyword evidence="5 7" id="KW-1133">Transmembrane helix</keyword>
<dbReference type="GO" id="GO:0006813">
    <property type="term" value="P:potassium ion transport"/>
    <property type="evidence" value="ECO:0007669"/>
    <property type="project" value="InterPro"/>
</dbReference>
<evidence type="ECO:0000259" key="8">
    <source>
        <dbReference type="PROSITE" id="PS51202"/>
    </source>
</evidence>
<dbReference type="STRING" id="2340.JV46_17850"/>
<dbReference type="EMBL" id="JRAA01000001">
    <property type="protein sequence ID" value="KHF26589.1"/>
    <property type="molecule type" value="Genomic_DNA"/>
</dbReference>
<proteinExistence type="predicted"/>
<feature type="domain" description="RCK C-terminal" evidence="8">
    <location>
        <begin position="208"/>
        <end position="293"/>
    </location>
</feature>
<dbReference type="GO" id="GO:0008324">
    <property type="term" value="F:monoatomic cation transmembrane transporter activity"/>
    <property type="evidence" value="ECO:0007669"/>
    <property type="project" value="InterPro"/>
</dbReference>
<feature type="transmembrane region" description="Helical" evidence="7">
    <location>
        <begin position="178"/>
        <end position="201"/>
    </location>
</feature>
<dbReference type="InterPro" id="IPR051679">
    <property type="entry name" value="DASS-Related_Transporters"/>
</dbReference>
<keyword evidence="6 7" id="KW-0472">Membrane</keyword>
<protein>
    <submittedName>
        <fullName evidence="9">Di-and tri-carboxylate transporter CitT2</fullName>
    </submittedName>
</protein>
<dbReference type="SUPFAM" id="SSF116726">
    <property type="entry name" value="TrkA C-terminal domain-like"/>
    <property type="match status" value="2"/>
</dbReference>
<dbReference type="PANTHER" id="PTHR43652">
    <property type="entry name" value="BASIC AMINO ACID ANTIPORTER YFCC-RELATED"/>
    <property type="match status" value="1"/>
</dbReference>
<evidence type="ECO:0000256" key="3">
    <source>
        <dbReference type="ARBA" id="ARBA00022692"/>
    </source>
</evidence>
<dbReference type="CDD" id="cd01115">
    <property type="entry name" value="SLC13_permease"/>
    <property type="match status" value="1"/>
</dbReference>
<reference evidence="9 10" key="1">
    <citation type="journal article" date="2014" name="BMC Genomics">
        <title>The genome of the intracellular bacterium of the coastal bivalve, Solemya velum: a blueprint for thriving in and out of symbiosis.</title>
        <authorList>
            <person name="Dmytrenko O."/>
            <person name="Russell S.L."/>
            <person name="Loo W.T."/>
            <person name="Fontanez K.M."/>
            <person name="Liao L."/>
            <person name="Roeselers G."/>
            <person name="Sharma R."/>
            <person name="Stewart F.J."/>
            <person name="Newton I.L."/>
            <person name="Woyke T."/>
            <person name="Wu D."/>
            <person name="Lang J.M."/>
            <person name="Eisen J.A."/>
            <person name="Cavanaugh C.M."/>
        </authorList>
    </citation>
    <scope>NUCLEOTIDE SEQUENCE [LARGE SCALE GENOMIC DNA]</scope>
    <source>
        <strain evidence="9 10">WH</strain>
    </source>
</reference>
<feature type="transmembrane region" description="Helical" evidence="7">
    <location>
        <begin position="532"/>
        <end position="551"/>
    </location>
</feature>
<feature type="transmembrane region" description="Helical" evidence="7">
    <location>
        <begin position="5"/>
        <end position="22"/>
    </location>
</feature>
<keyword evidence="3 7" id="KW-0812">Transmembrane</keyword>
<dbReference type="Proteomes" id="UP000030856">
    <property type="component" value="Unassembled WGS sequence"/>
</dbReference>
<keyword evidence="2" id="KW-0813">Transport</keyword>
<evidence type="ECO:0000256" key="4">
    <source>
        <dbReference type="ARBA" id="ARBA00022737"/>
    </source>
</evidence>
<accession>A0A0B0HF81</accession>
<evidence type="ECO:0000256" key="2">
    <source>
        <dbReference type="ARBA" id="ARBA00022448"/>
    </source>
</evidence>